<dbReference type="Pfam" id="PF00403">
    <property type="entry name" value="HMA"/>
    <property type="match status" value="1"/>
</dbReference>
<dbReference type="InterPro" id="IPR006121">
    <property type="entry name" value="HMA_dom"/>
</dbReference>
<dbReference type="GO" id="GO:0050660">
    <property type="term" value="F:flavin adenine dinucleotide binding"/>
    <property type="evidence" value="ECO:0007669"/>
    <property type="project" value="InterPro"/>
</dbReference>
<evidence type="ECO:0000259" key="17">
    <source>
        <dbReference type="PROSITE" id="PS50846"/>
    </source>
</evidence>
<dbReference type="InterPro" id="IPR001100">
    <property type="entry name" value="Pyr_nuc-diS_OxRdtase"/>
</dbReference>
<keyword evidence="11" id="KW-0476">Mercury</keyword>
<proteinExistence type="inferred from homology"/>
<evidence type="ECO:0000256" key="2">
    <source>
        <dbReference type="ARBA" id="ARBA00007532"/>
    </source>
</evidence>
<dbReference type="NCBIfam" id="TIGR02053">
    <property type="entry name" value="MerA"/>
    <property type="match status" value="1"/>
</dbReference>
<dbReference type="GO" id="GO:0050787">
    <property type="term" value="P:detoxification of mercury ion"/>
    <property type="evidence" value="ECO:0007669"/>
    <property type="project" value="InterPro"/>
</dbReference>
<keyword evidence="6" id="KW-0475">Mercuric resistance</keyword>
<dbReference type="PANTHER" id="PTHR43014">
    <property type="entry name" value="MERCURIC REDUCTASE"/>
    <property type="match status" value="1"/>
</dbReference>
<dbReference type="GO" id="GO:0045340">
    <property type="term" value="F:mercury ion binding"/>
    <property type="evidence" value="ECO:0007669"/>
    <property type="project" value="InterPro"/>
</dbReference>
<comment type="catalytic activity">
    <reaction evidence="16">
        <text>Hg + NADP(+) + H(+) = Hg(2+) + NADPH</text>
        <dbReference type="Rhea" id="RHEA:23856"/>
        <dbReference type="ChEBI" id="CHEBI:15378"/>
        <dbReference type="ChEBI" id="CHEBI:16170"/>
        <dbReference type="ChEBI" id="CHEBI:16793"/>
        <dbReference type="ChEBI" id="CHEBI:57783"/>
        <dbReference type="ChEBI" id="CHEBI:58349"/>
        <dbReference type="EC" id="1.16.1.1"/>
    </reaction>
</comment>
<evidence type="ECO:0000256" key="14">
    <source>
        <dbReference type="ARBA" id="ARBA00023284"/>
    </source>
</evidence>
<dbReference type="PRINTS" id="PR00411">
    <property type="entry name" value="PNDRDTASEI"/>
</dbReference>
<dbReference type="Pfam" id="PF02852">
    <property type="entry name" value="Pyr_redox_dim"/>
    <property type="match status" value="1"/>
</dbReference>
<dbReference type="FunFam" id="3.30.390.30:FF:000001">
    <property type="entry name" value="Dihydrolipoyl dehydrogenase"/>
    <property type="match status" value="1"/>
</dbReference>
<comment type="cofactor">
    <cofactor evidence="1">
        <name>FAD</name>
        <dbReference type="ChEBI" id="CHEBI:57692"/>
    </cofactor>
</comment>
<comment type="similarity">
    <text evidence="2">Belongs to the class-I pyridine nucleotide-disulfide oxidoreductase family.</text>
</comment>
<sequence>MAVETIKLEIAGMTCDDCAKTVINEVDKLDGIIFNDVSYPKKTGEFQIDTDKTSSSDVINAINSTGHYKVVNEIVENANIITDTIDVNYEDEIKEKQNNNFDYDLIIIGGGSAAFSAAIKASELEKKVLMFNEGLPIGGTCVNVGCVPSKTLIRAAEQLHTANHPNFIGIISGGSTIDFREIIRKKTELVGDLREAKYIDVLKDDPNVTIVKARATLIDKTIVEADGKNYSAENILLATGSSTFIPDIPGLSEVNFLINDTLYEVEKLPEHLIVIGGRYIALENAQMFARLGSKVTILQRSFRIIPDETTDVTESLKGFLEEEGIEIKTGVKIKSVENRNGSVIVNASVKDEDEVIEGSHIFVATGRKGNTSGMGLENLGVEPHKDSFIKTNEFLQTNIPNIYSAGDVTGEYLFVYSAAYEGSLAVNNMFGEAKVSKDYSVFPWVIFTDPQVAGVGMDEDQAYKAKINYDISTIQLKDIPRSIAARNTKGFIKLIRNKDNNKLIGARILASEGSELLMEISLAIKFGLTVTELKDMFHPYLTLSEGVKLAAIGFDKDVKKLSCCAV</sequence>
<dbReference type="SUPFAM" id="SSF55424">
    <property type="entry name" value="FAD/NAD-linked reductases, dimerisation (C-terminal) domain"/>
    <property type="match status" value="1"/>
</dbReference>
<dbReference type="InterPro" id="IPR036163">
    <property type="entry name" value="HMA_dom_sf"/>
</dbReference>
<dbReference type="EMBL" id="UOGD01000146">
    <property type="protein sequence ID" value="VAX19616.1"/>
    <property type="molecule type" value="Genomic_DNA"/>
</dbReference>
<dbReference type="Gene3D" id="3.30.390.30">
    <property type="match status" value="1"/>
</dbReference>
<evidence type="ECO:0000256" key="3">
    <source>
        <dbReference type="ARBA" id="ARBA00011738"/>
    </source>
</evidence>
<dbReference type="GO" id="GO:0016668">
    <property type="term" value="F:oxidoreductase activity, acting on a sulfur group of donors, NAD(P) as acceptor"/>
    <property type="evidence" value="ECO:0007669"/>
    <property type="project" value="InterPro"/>
</dbReference>
<evidence type="ECO:0000256" key="7">
    <source>
        <dbReference type="ARBA" id="ARBA00022630"/>
    </source>
</evidence>
<keyword evidence="12 18" id="KW-0560">Oxidoreductase</keyword>
<name>A0A3B1BMM4_9ZZZZ</name>
<dbReference type="EC" id="1.16.1.1" evidence="4"/>
<dbReference type="Gene3D" id="3.30.70.100">
    <property type="match status" value="1"/>
</dbReference>
<dbReference type="InterPro" id="IPR017969">
    <property type="entry name" value="Heavy-metal-associated_CS"/>
</dbReference>
<accession>A0A3B1BMM4</accession>
<organism evidence="18">
    <name type="scientific">hydrothermal vent metagenome</name>
    <dbReference type="NCBI Taxonomy" id="652676"/>
    <lineage>
        <taxon>unclassified sequences</taxon>
        <taxon>metagenomes</taxon>
        <taxon>ecological metagenomes</taxon>
    </lineage>
</organism>
<evidence type="ECO:0000256" key="15">
    <source>
        <dbReference type="ARBA" id="ARBA00031725"/>
    </source>
</evidence>
<dbReference type="InterPro" id="IPR016156">
    <property type="entry name" value="FAD/NAD-linked_Rdtase_dimer_sf"/>
</dbReference>
<dbReference type="InterPro" id="IPR004099">
    <property type="entry name" value="Pyr_nucl-diS_OxRdtase_dimer"/>
</dbReference>
<keyword evidence="8" id="KW-0479">Metal-binding</keyword>
<gene>
    <name evidence="18" type="ORF">MNBD_IGNAVI01-2091</name>
</gene>
<keyword evidence="7" id="KW-0285">Flavoprotein</keyword>
<evidence type="ECO:0000256" key="11">
    <source>
        <dbReference type="ARBA" id="ARBA00022914"/>
    </source>
</evidence>
<dbReference type="InterPro" id="IPR012999">
    <property type="entry name" value="Pyr_OxRdtase_I_AS"/>
</dbReference>
<evidence type="ECO:0000256" key="16">
    <source>
        <dbReference type="ARBA" id="ARBA00048984"/>
    </source>
</evidence>
<evidence type="ECO:0000313" key="18">
    <source>
        <dbReference type="EMBL" id="VAX19616.1"/>
    </source>
</evidence>
<dbReference type="AlphaFoldDB" id="A0A3B1BMM4"/>
<dbReference type="GO" id="GO:0016152">
    <property type="term" value="F:mercury (II) reductase (NADP+) activity"/>
    <property type="evidence" value="ECO:0007669"/>
    <property type="project" value="UniProtKB-EC"/>
</dbReference>
<evidence type="ECO:0000256" key="5">
    <source>
        <dbReference type="ARBA" id="ARBA00014791"/>
    </source>
</evidence>
<evidence type="ECO:0000256" key="1">
    <source>
        <dbReference type="ARBA" id="ARBA00001974"/>
    </source>
</evidence>
<dbReference type="PROSITE" id="PS01047">
    <property type="entry name" value="HMA_1"/>
    <property type="match status" value="1"/>
</dbReference>
<dbReference type="PROSITE" id="PS00076">
    <property type="entry name" value="PYRIDINE_REDOX_1"/>
    <property type="match status" value="1"/>
</dbReference>
<dbReference type="PANTHER" id="PTHR43014:SF4">
    <property type="entry name" value="PYRIDINE NUCLEOTIDE-DISULFIDE OXIDOREDUCTASE RCLA-RELATED"/>
    <property type="match status" value="1"/>
</dbReference>
<dbReference type="PROSITE" id="PS50846">
    <property type="entry name" value="HMA_2"/>
    <property type="match status" value="1"/>
</dbReference>
<dbReference type="CDD" id="cd00371">
    <property type="entry name" value="HMA"/>
    <property type="match status" value="1"/>
</dbReference>
<comment type="subunit">
    <text evidence="3">Homodimer.</text>
</comment>
<keyword evidence="14" id="KW-0676">Redox-active center</keyword>
<dbReference type="InterPro" id="IPR023753">
    <property type="entry name" value="FAD/NAD-binding_dom"/>
</dbReference>
<keyword evidence="9" id="KW-0274">FAD</keyword>
<reference evidence="18" key="1">
    <citation type="submission" date="2018-06" db="EMBL/GenBank/DDBJ databases">
        <authorList>
            <person name="Zhirakovskaya E."/>
        </authorList>
    </citation>
    <scope>NUCLEOTIDE SEQUENCE</scope>
</reference>
<evidence type="ECO:0000256" key="6">
    <source>
        <dbReference type="ARBA" id="ARBA00022466"/>
    </source>
</evidence>
<dbReference type="CDD" id="cd03128">
    <property type="entry name" value="GAT_1"/>
    <property type="match status" value="1"/>
</dbReference>
<dbReference type="GO" id="GO:0050661">
    <property type="term" value="F:NADP binding"/>
    <property type="evidence" value="ECO:0007669"/>
    <property type="project" value="InterPro"/>
</dbReference>
<evidence type="ECO:0000256" key="10">
    <source>
        <dbReference type="ARBA" id="ARBA00022857"/>
    </source>
</evidence>
<evidence type="ECO:0000256" key="13">
    <source>
        <dbReference type="ARBA" id="ARBA00023157"/>
    </source>
</evidence>
<dbReference type="Pfam" id="PF07992">
    <property type="entry name" value="Pyr_redox_2"/>
    <property type="match status" value="1"/>
</dbReference>
<keyword evidence="10" id="KW-0521">NADP</keyword>
<dbReference type="InterPro" id="IPR021179">
    <property type="entry name" value="Mercury_reductase_MerA"/>
</dbReference>
<dbReference type="InterPro" id="IPR036188">
    <property type="entry name" value="FAD/NAD-bd_sf"/>
</dbReference>
<keyword evidence="13" id="KW-1015">Disulfide bond</keyword>
<dbReference type="Gene3D" id="3.50.50.60">
    <property type="entry name" value="FAD/NAD(P)-binding domain"/>
    <property type="match status" value="2"/>
</dbReference>
<dbReference type="PRINTS" id="PR00368">
    <property type="entry name" value="FADPNR"/>
</dbReference>
<dbReference type="SUPFAM" id="SSF55008">
    <property type="entry name" value="HMA, heavy metal-associated domain"/>
    <property type="match status" value="1"/>
</dbReference>
<evidence type="ECO:0000256" key="9">
    <source>
        <dbReference type="ARBA" id="ARBA00022827"/>
    </source>
</evidence>
<dbReference type="GO" id="GO:0003955">
    <property type="term" value="F:NAD(P)H dehydrogenase (quinone) activity"/>
    <property type="evidence" value="ECO:0007669"/>
    <property type="project" value="TreeGrafter"/>
</dbReference>
<protein>
    <recommendedName>
        <fullName evidence="5">Mercuric reductase</fullName>
        <ecNumber evidence="4">1.16.1.1</ecNumber>
    </recommendedName>
    <alternativeName>
        <fullName evidence="15">Hg(II) reductase</fullName>
    </alternativeName>
</protein>
<evidence type="ECO:0000256" key="12">
    <source>
        <dbReference type="ARBA" id="ARBA00023002"/>
    </source>
</evidence>
<feature type="domain" description="HMA" evidence="17">
    <location>
        <begin position="4"/>
        <end position="70"/>
    </location>
</feature>
<dbReference type="SUPFAM" id="SSF51905">
    <property type="entry name" value="FAD/NAD(P)-binding domain"/>
    <property type="match status" value="1"/>
</dbReference>
<dbReference type="PIRSF" id="PIRSF000350">
    <property type="entry name" value="Mercury_reductase_MerA"/>
    <property type="match status" value="1"/>
</dbReference>
<evidence type="ECO:0000256" key="4">
    <source>
        <dbReference type="ARBA" id="ARBA00012661"/>
    </source>
</evidence>
<evidence type="ECO:0000256" key="8">
    <source>
        <dbReference type="ARBA" id="ARBA00022723"/>
    </source>
</evidence>